<sequence>MVGEGYKVICNCVDGGHEVQYPKTGTKALLMGILVEGLRSMANVGQDTNGSQFSSVTTSWLDGRHVVFGKVLSEIDVVYKIEAKCN</sequence>
<dbReference type="Gene3D" id="2.40.100.10">
    <property type="entry name" value="Cyclophilin-like"/>
    <property type="match status" value="1"/>
</dbReference>
<keyword evidence="4" id="KW-1185">Reference proteome</keyword>
<protein>
    <submittedName>
        <fullName evidence="3">Peptidyl-prolyl cis-trans isomerase CYP20-1</fullName>
    </submittedName>
</protein>
<dbReference type="GO" id="GO:0003755">
    <property type="term" value="F:peptidyl-prolyl cis-trans isomerase activity"/>
    <property type="evidence" value="ECO:0007669"/>
    <property type="project" value="InterPro"/>
</dbReference>
<accession>A0A8S0RA96</accession>
<dbReference type="GO" id="GO:0005737">
    <property type="term" value="C:cytoplasm"/>
    <property type="evidence" value="ECO:0007669"/>
    <property type="project" value="TreeGrafter"/>
</dbReference>
<dbReference type="AlphaFoldDB" id="A0A8S0RA96"/>
<feature type="domain" description="PPIase cyclophilin-type" evidence="2">
    <location>
        <begin position="1"/>
        <end position="86"/>
    </location>
</feature>
<evidence type="ECO:0000313" key="4">
    <source>
        <dbReference type="Proteomes" id="UP000594638"/>
    </source>
</evidence>
<comment type="caution">
    <text evidence="3">The sequence shown here is derived from an EMBL/GenBank/DDBJ whole genome shotgun (WGS) entry which is preliminary data.</text>
</comment>
<organism evidence="3 4">
    <name type="scientific">Olea europaea subsp. europaea</name>
    <dbReference type="NCBI Taxonomy" id="158383"/>
    <lineage>
        <taxon>Eukaryota</taxon>
        <taxon>Viridiplantae</taxon>
        <taxon>Streptophyta</taxon>
        <taxon>Embryophyta</taxon>
        <taxon>Tracheophyta</taxon>
        <taxon>Spermatophyta</taxon>
        <taxon>Magnoliopsida</taxon>
        <taxon>eudicotyledons</taxon>
        <taxon>Gunneridae</taxon>
        <taxon>Pentapetalae</taxon>
        <taxon>asterids</taxon>
        <taxon>lamiids</taxon>
        <taxon>Lamiales</taxon>
        <taxon>Oleaceae</taxon>
        <taxon>Oleeae</taxon>
        <taxon>Olea</taxon>
    </lineage>
</organism>
<dbReference type="GO" id="GO:0016018">
    <property type="term" value="F:cyclosporin A binding"/>
    <property type="evidence" value="ECO:0007669"/>
    <property type="project" value="TreeGrafter"/>
</dbReference>
<dbReference type="EMBL" id="CACTIH010002312">
    <property type="protein sequence ID" value="CAA2975820.1"/>
    <property type="molecule type" value="Genomic_DNA"/>
</dbReference>
<dbReference type="Pfam" id="PF00160">
    <property type="entry name" value="Pro_isomerase"/>
    <property type="match status" value="1"/>
</dbReference>
<dbReference type="Gramene" id="OE9A062537T1">
    <property type="protein sequence ID" value="OE9A062537C1"/>
    <property type="gene ID" value="OE9A062537"/>
</dbReference>
<proteinExistence type="inferred from homology"/>
<comment type="similarity">
    <text evidence="1">Belongs to the cyclophilin-type PPIase family.</text>
</comment>
<dbReference type="InterPro" id="IPR002130">
    <property type="entry name" value="Cyclophilin-type_PPIase_dom"/>
</dbReference>
<gene>
    <name evidence="3" type="ORF">OLEA9_A062537</name>
</gene>
<dbReference type="SUPFAM" id="SSF50891">
    <property type="entry name" value="Cyclophilin-like"/>
    <property type="match status" value="1"/>
</dbReference>
<dbReference type="Proteomes" id="UP000594638">
    <property type="component" value="Unassembled WGS sequence"/>
</dbReference>
<dbReference type="GO" id="GO:0006457">
    <property type="term" value="P:protein folding"/>
    <property type="evidence" value="ECO:0007669"/>
    <property type="project" value="TreeGrafter"/>
</dbReference>
<dbReference type="OrthoDB" id="193499at2759"/>
<evidence type="ECO:0000256" key="1">
    <source>
        <dbReference type="ARBA" id="ARBA00007365"/>
    </source>
</evidence>
<evidence type="ECO:0000313" key="3">
    <source>
        <dbReference type="EMBL" id="CAA2975820.1"/>
    </source>
</evidence>
<dbReference type="InterPro" id="IPR029000">
    <property type="entry name" value="Cyclophilin-like_dom_sf"/>
</dbReference>
<dbReference type="PANTHER" id="PTHR11071">
    <property type="entry name" value="PEPTIDYL-PROLYL CIS-TRANS ISOMERASE"/>
    <property type="match status" value="1"/>
</dbReference>
<evidence type="ECO:0000259" key="2">
    <source>
        <dbReference type="PROSITE" id="PS50072"/>
    </source>
</evidence>
<reference evidence="3 4" key="1">
    <citation type="submission" date="2019-12" db="EMBL/GenBank/DDBJ databases">
        <authorList>
            <person name="Alioto T."/>
            <person name="Alioto T."/>
            <person name="Gomez Garrido J."/>
        </authorList>
    </citation>
    <scope>NUCLEOTIDE SEQUENCE [LARGE SCALE GENOMIC DNA]</scope>
</reference>
<name>A0A8S0RA96_OLEEU</name>
<dbReference type="PROSITE" id="PS50072">
    <property type="entry name" value="CSA_PPIASE_2"/>
    <property type="match status" value="1"/>
</dbReference>
<keyword evidence="3" id="KW-0413">Isomerase</keyword>
<dbReference type="PANTHER" id="PTHR11071:SF561">
    <property type="entry name" value="PEPTIDYL-PROLYL CIS-TRANS ISOMERASE D-RELATED"/>
    <property type="match status" value="1"/>
</dbReference>